<evidence type="ECO:0000313" key="3">
    <source>
        <dbReference type="Proteomes" id="UP000525298"/>
    </source>
</evidence>
<comment type="caution">
    <text evidence="2">The sequence shown here is derived from an EMBL/GenBank/DDBJ whole genome shotgun (WGS) entry which is preliminary data.</text>
</comment>
<keyword evidence="3" id="KW-1185">Reference proteome</keyword>
<dbReference type="CDD" id="cd09874">
    <property type="entry name" value="PIN_MT3492-like"/>
    <property type="match status" value="1"/>
</dbReference>
<evidence type="ECO:0000259" key="1">
    <source>
        <dbReference type="Pfam" id="PF01850"/>
    </source>
</evidence>
<reference evidence="2 3" key="1">
    <citation type="submission" date="2020-07" db="EMBL/GenBank/DDBJ databases">
        <title>Genomic Encyclopedia of Type Strains, Phase IV (KMG-IV): sequencing the most valuable type-strain genomes for metagenomic binning, comparative biology and taxonomic classification.</title>
        <authorList>
            <person name="Goeker M."/>
        </authorList>
    </citation>
    <scope>NUCLEOTIDE SEQUENCE [LARGE SCALE GENOMIC DNA]</scope>
    <source>
        <strain evidence="2 3">DSM 17721</strain>
    </source>
</reference>
<dbReference type="Pfam" id="PF01850">
    <property type="entry name" value="PIN"/>
    <property type="match status" value="1"/>
</dbReference>
<dbReference type="InterPro" id="IPR029060">
    <property type="entry name" value="PIN-like_dom_sf"/>
</dbReference>
<dbReference type="InterPro" id="IPR002716">
    <property type="entry name" value="PIN_dom"/>
</dbReference>
<dbReference type="EMBL" id="JACDUS010000013">
    <property type="protein sequence ID" value="MBA2882897.1"/>
    <property type="molecule type" value="Genomic_DNA"/>
</dbReference>
<gene>
    <name evidence="2" type="ORF">HNR65_003252</name>
</gene>
<dbReference type="Proteomes" id="UP000525298">
    <property type="component" value="Unassembled WGS sequence"/>
</dbReference>
<evidence type="ECO:0000313" key="2">
    <source>
        <dbReference type="EMBL" id="MBA2882897.1"/>
    </source>
</evidence>
<accession>A0A7W0CC21</accession>
<dbReference type="Gene3D" id="3.40.50.1010">
    <property type="entry name" value="5'-nuclease"/>
    <property type="match status" value="1"/>
</dbReference>
<sequence>MSGDNIYLDTSALLPFYREEKASESIQTLLNGIQPPVLLSDLTRVEMASAIARWVRMKEIAEPQAALIENTFNQDIHSGLYLVKSLIATHYQQAEKWLSARKTALRSLDALHIACCWSFHAQLITCDRTMHEAAVLLGLESSLI</sequence>
<feature type="domain" description="PIN" evidence="1">
    <location>
        <begin position="6"/>
        <end position="134"/>
    </location>
</feature>
<protein>
    <submittedName>
        <fullName evidence="2">Putative nucleic acid-binding protein</fullName>
    </submittedName>
</protein>
<organism evidence="2 3">
    <name type="scientific">Desulfosalsimonas propionicica</name>
    <dbReference type="NCBI Taxonomy" id="332175"/>
    <lineage>
        <taxon>Bacteria</taxon>
        <taxon>Pseudomonadati</taxon>
        <taxon>Thermodesulfobacteriota</taxon>
        <taxon>Desulfobacteria</taxon>
        <taxon>Desulfobacterales</taxon>
        <taxon>Desulfosalsimonadaceae</taxon>
        <taxon>Desulfosalsimonas</taxon>
    </lineage>
</organism>
<dbReference type="SUPFAM" id="SSF88723">
    <property type="entry name" value="PIN domain-like"/>
    <property type="match status" value="1"/>
</dbReference>
<name>A0A7W0CC21_9BACT</name>
<dbReference type="RefSeq" id="WP_181552513.1">
    <property type="nucleotide sequence ID" value="NZ_JACDUS010000013.1"/>
</dbReference>
<proteinExistence type="predicted"/>
<dbReference type="AlphaFoldDB" id="A0A7W0CC21"/>